<keyword evidence="2" id="KW-0966">Cell projection</keyword>
<feature type="transmembrane region" description="Helical" evidence="1">
    <location>
        <begin position="26"/>
        <end position="44"/>
    </location>
</feature>
<proteinExistence type="predicted"/>
<organism evidence="2 3">
    <name type="scientific">Brevibacterium samyangense</name>
    <dbReference type="NCBI Taxonomy" id="366888"/>
    <lineage>
        <taxon>Bacteria</taxon>
        <taxon>Bacillati</taxon>
        <taxon>Actinomycetota</taxon>
        <taxon>Actinomycetes</taxon>
        <taxon>Micrococcales</taxon>
        <taxon>Brevibacteriaceae</taxon>
        <taxon>Brevibacterium</taxon>
    </lineage>
</organism>
<dbReference type="CDD" id="cd11614">
    <property type="entry name" value="SAF_CpaB_FlgA_like"/>
    <property type="match status" value="1"/>
</dbReference>
<dbReference type="Proteomes" id="UP001500755">
    <property type="component" value="Unassembled WGS sequence"/>
</dbReference>
<keyword evidence="1" id="KW-0472">Membrane</keyword>
<gene>
    <name evidence="2" type="ORF">GCM10009755_07420</name>
</gene>
<accession>A0ABN2T8B9</accession>
<keyword evidence="2" id="KW-0282">Flagellum</keyword>
<name>A0ABN2T8B9_9MICO</name>
<keyword evidence="1" id="KW-1133">Transmembrane helix</keyword>
<evidence type="ECO:0000313" key="2">
    <source>
        <dbReference type="EMBL" id="GAA2001524.1"/>
    </source>
</evidence>
<keyword evidence="3" id="KW-1185">Reference proteome</keyword>
<dbReference type="RefSeq" id="WP_344307100.1">
    <property type="nucleotide sequence ID" value="NZ_BAAANO010000007.1"/>
</dbReference>
<comment type="caution">
    <text evidence="2">The sequence shown here is derived from an EMBL/GenBank/DDBJ whole genome shotgun (WGS) entry which is preliminary data.</text>
</comment>
<evidence type="ECO:0000256" key="1">
    <source>
        <dbReference type="SAM" id="Phobius"/>
    </source>
</evidence>
<reference evidence="2 3" key="1">
    <citation type="journal article" date="2019" name="Int. J. Syst. Evol. Microbiol.">
        <title>The Global Catalogue of Microorganisms (GCM) 10K type strain sequencing project: providing services to taxonomists for standard genome sequencing and annotation.</title>
        <authorList>
            <consortium name="The Broad Institute Genomics Platform"/>
            <consortium name="The Broad Institute Genome Sequencing Center for Infectious Disease"/>
            <person name="Wu L."/>
            <person name="Ma J."/>
        </authorList>
    </citation>
    <scope>NUCLEOTIDE SEQUENCE [LARGE SCALE GENOMIC DNA]</scope>
    <source>
        <strain evidence="2 3">JCM 14546</strain>
    </source>
</reference>
<evidence type="ECO:0000313" key="3">
    <source>
        <dbReference type="Proteomes" id="UP001500755"/>
    </source>
</evidence>
<sequence>MLQKSQAPEPRPADRLRMPRWRDPRLLIGIVLVVLSVVGTWVIVDRSRSEVAVWVAARPLVPGDVIGPGDLVSTEVGLPEDSSAYLAASSPVPEGSTVLVPVGPEELVPAAALGSAEHLAGRLVALEVGGAVPESVVPGARIDVWATDPRADDVDPREILSGVDVLAAERDTGGFTAGGGSRVEVFVPEDRLGPVMEAIAAEHHITVAAVLR</sequence>
<protein>
    <submittedName>
        <fullName evidence="2">Flagellar protein FlgA</fullName>
    </submittedName>
</protein>
<keyword evidence="2" id="KW-0969">Cilium</keyword>
<dbReference type="EMBL" id="BAAANO010000007">
    <property type="protein sequence ID" value="GAA2001524.1"/>
    <property type="molecule type" value="Genomic_DNA"/>
</dbReference>
<keyword evidence="1" id="KW-0812">Transmembrane</keyword>